<evidence type="ECO:0000313" key="1">
    <source>
        <dbReference type="EMBL" id="UTO55926.1"/>
    </source>
</evidence>
<evidence type="ECO:0000313" key="4">
    <source>
        <dbReference type="Proteomes" id="UP001059985"/>
    </source>
</evidence>
<gene>
    <name evidence="2" type="ORF">LUA81_01475</name>
    <name evidence="1" type="ORF">LUA82_01485</name>
</gene>
<protein>
    <submittedName>
        <fullName evidence="1">Gamma carbonic anhydrase family protein</fullName>
    </submittedName>
</protein>
<accession>A0A9Q9F663</accession>
<evidence type="ECO:0000313" key="2">
    <source>
        <dbReference type="EMBL" id="UTO56844.1"/>
    </source>
</evidence>
<dbReference type="Proteomes" id="UP001059985">
    <property type="component" value="Chromosome"/>
</dbReference>
<dbReference type="EMBL" id="CP089285">
    <property type="protein sequence ID" value="UTO56844.1"/>
    <property type="molecule type" value="Genomic_DNA"/>
</dbReference>
<name>A0A9Q9F663_9RICK</name>
<organism evidence="1 3">
    <name type="scientific">Neoehrlichia mikurensis</name>
    <dbReference type="NCBI Taxonomy" id="89586"/>
    <lineage>
        <taxon>Bacteria</taxon>
        <taxon>Pseudomonadati</taxon>
        <taxon>Pseudomonadota</taxon>
        <taxon>Alphaproteobacteria</taxon>
        <taxon>Rickettsiales</taxon>
        <taxon>Anaplasmataceae</taxon>
        <taxon>Candidatus Neoehrlichia</taxon>
    </lineage>
</organism>
<proteinExistence type="predicted"/>
<dbReference type="InterPro" id="IPR050484">
    <property type="entry name" value="Transf_Hexapept/Carb_Anhydrase"/>
</dbReference>
<dbReference type="PANTHER" id="PTHR13061:SF29">
    <property type="entry name" value="GAMMA CARBONIC ANHYDRASE-LIKE 1, MITOCHONDRIAL-RELATED"/>
    <property type="match status" value="1"/>
</dbReference>
<dbReference type="Proteomes" id="UP001059822">
    <property type="component" value="Chromosome"/>
</dbReference>
<dbReference type="PANTHER" id="PTHR13061">
    <property type="entry name" value="DYNACTIN SUBUNIT P25"/>
    <property type="match status" value="1"/>
</dbReference>
<keyword evidence="4" id="KW-1185">Reference proteome</keyword>
<evidence type="ECO:0000313" key="3">
    <source>
        <dbReference type="Proteomes" id="UP001059822"/>
    </source>
</evidence>
<dbReference type="EMBL" id="CP089286">
    <property type="protein sequence ID" value="UTO55926.1"/>
    <property type="molecule type" value="Genomic_DNA"/>
</dbReference>
<dbReference type="AlphaFoldDB" id="A0A9Q9F663"/>
<reference evidence="1" key="1">
    <citation type="journal article" date="2022" name="Microorganisms">
        <title>Assembly and Comparison of Ca. Neoehrlichia mikurensis Genomes.</title>
        <authorList>
            <person name="Azagi T."/>
            <person name="Dirks R.P."/>
            <person name="Yebra-Pimentel E.S."/>
            <person name="Schaap P.J."/>
            <person name="Koehorst J.J."/>
            <person name="Esser H.J."/>
            <person name="Sprong H."/>
        </authorList>
    </citation>
    <scope>NUCLEOTIDE SEQUENCE</scope>
    <source>
        <strain evidence="2">18-2804</strain>
        <strain evidence="1">18-2837</strain>
    </source>
</reference>
<sequence length="171" mass="19112">MVGYLVNYQKFSPVIDDCTFIADNAYIIGKVFIKKNVNIWYNTVLRGDVGEIHIDYGTNVQDGTIIHVDRNNGNTIIGKMVTIGHCVILHACTIFDKVFIGMGSIVMDNAVMEEYSMLAAGSLLTKGKIVKSGELWSGRPAKFFRKLSSEEMLHINESANNYIALSHEYLK</sequence>
<dbReference type="InterPro" id="IPR047324">
    <property type="entry name" value="LbH_gamma_CA-like"/>
</dbReference>
<dbReference type="CDD" id="cd04645">
    <property type="entry name" value="LbH_gamma_CA_like"/>
    <property type="match status" value="1"/>
</dbReference>